<evidence type="ECO:0000256" key="1">
    <source>
        <dbReference type="SAM" id="MobiDB-lite"/>
    </source>
</evidence>
<evidence type="ECO:0000313" key="3">
    <source>
        <dbReference type="EMBL" id="CDI05747.1"/>
    </source>
</evidence>
<protein>
    <recommendedName>
        <fullName evidence="5">PEFG-CTERM sorting domain-containing protein</fullName>
    </recommendedName>
</protein>
<gene>
    <name evidence="3" type="ORF">NITUZ_30439</name>
</gene>
<feature type="transmembrane region" description="Helical" evidence="2">
    <location>
        <begin position="12"/>
        <end position="32"/>
    </location>
</feature>
<feature type="region of interest" description="Disordered" evidence="1">
    <location>
        <begin position="424"/>
        <end position="470"/>
    </location>
</feature>
<dbReference type="EMBL" id="CBTY010000008">
    <property type="protein sequence ID" value="CDI05747.1"/>
    <property type="molecule type" value="Genomic_DNA"/>
</dbReference>
<proteinExistence type="predicted"/>
<reference evidence="3 4" key="1">
    <citation type="journal article" date="2013" name="PLoS ONE">
        <title>Enrichment and Genome Sequence of the Group I.1a Ammonia-Oxidizing Archaeon ?Ca. Nitrosotenuis uzonensis? Representing a Clade Globally.</title>
        <authorList>
            <person name="Lebedeva E.V."/>
            <person name="Hatzenpichler R."/>
            <person name="Pelletier E."/>
            <person name="Schuster N."/>
            <person name="Hauzmayer S."/>
            <person name="Bulaev A."/>
            <person name="Grigor'eva N.V."/>
            <person name="Galushko A."/>
            <person name="Schmid M."/>
            <person name="Palatinszky M."/>
            <person name="Le Paslier D."/>
            <person name="Daims H."/>
            <person name="Wagner M."/>
        </authorList>
    </citation>
    <scope>NUCLEOTIDE SEQUENCE [LARGE SCALE GENOMIC DNA]</scope>
    <source>
        <strain evidence="3 4">N4</strain>
    </source>
</reference>
<keyword evidence="2" id="KW-0812">Transmembrane</keyword>
<evidence type="ECO:0000313" key="4">
    <source>
        <dbReference type="Proteomes" id="UP000018159"/>
    </source>
</evidence>
<feature type="compositionally biased region" description="Basic and acidic residues" evidence="1">
    <location>
        <begin position="461"/>
        <end position="470"/>
    </location>
</feature>
<name>V6ASY1_9ARCH</name>
<organism evidence="3 4">
    <name type="scientific">Candidatus Nitrosotenuis uzonensis</name>
    <dbReference type="NCBI Taxonomy" id="1407055"/>
    <lineage>
        <taxon>Archaea</taxon>
        <taxon>Nitrososphaerota</taxon>
        <taxon>Candidatus Nitrosotenuis</taxon>
    </lineage>
</organism>
<dbReference type="AlphaFoldDB" id="V6ASY1"/>
<keyword evidence="4" id="KW-1185">Reference proteome</keyword>
<evidence type="ECO:0008006" key="5">
    <source>
        <dbReference type="Google" id="ProtNLM"/>
    </source>
</evidence>
<feature type="transmembrane region" description="Helical" evidence="2">
    <location>
        <begin position="724"/>
        <end position="741"/>
    </location>
</feature>
<sequence>MKEKAEYTPIMISAIVLVGFTIILTSSGMLFADAETIIKNCEGCLNNTNTQILTIFNFQTEANPFLAGNAAFLIMPNPYSHTTNSTDYLDLNTWFNFVVSDNDQFDSDPTFGIIELKGVNNGTYSIWQIKGSPGFGMAPYPEASDDILGTTGFSYITQTYVNFTTSTTTIAPPPVNSTILGKFSTGGAKINGVPISSANDLPPAMQITTSQKITTTPPIPVIFTSSMSGNASPSTLIGTLGIPTYSAPTGIGLSDNTGFIPPVFVAPVAGGGKFIISPIIDEVSPGLNIVLRMDNVDQGTAHHFIKAIDLPMNTQGTNVGIVAKVDTANPTGVPIPSGNVALFLEFQETGDVDFGDPDVFSNNPTIHFNVEKDGTSCPTGVVLYLLESGHWHEVTPSPVRNPSGDTSHTCAYSSTVEHFSSYLVGTGSAGHSHQDTDHSSHSSHSESHSEHSSHSGHGSHAHGEGHDGHSGYHIITQQLNIFEIEYDLSKAIARIIVGTTGRADDLQVLIYSREGGIRSANLAKDQPFLTGLFQQNMKKYVFEVPLHPKETFFRVAVDDKDYNLNQSVMIKGLTGKIIPWFANLSEGADHDIHDVHDAHTSTIRDTGFEIKFNGGTKVLTYNNMDFPIKYEMAGAIIGLEVNEESKSVTLLLEYVAGGELTLRIPRTLIDAIDDNFVVFASASPQKQIDYDIISSTSDYYTLKMNLPENTRTLTIVGSKVVPEFGTLAILVLVSALFAVLIKTSNRFTSRFS</sequence>
<feature type="compositionally biased region" description="Basic and acidic residues" evidence="1">
    <location>
        <begin position="432"/>
        <end position="453"/>
    </location>
</feature>
<accession>V6ASY1</accession>
<evidence type="ECO:0000256" key="2">
    <source>
        <dbReference type="SAM" id="Phobius"/>
    </source>
</evidence>
<dbReference type="Proteomes" id="UP000018159">
    <property type="component" value="Unassembled WGS sequence"/>
</dbReference>
<keyword evidence="2" id="KW-1133">Transmembrane helix</keyword>
<comment type="caution">
    <text evidence="3">The sequence shown here is derived from an EMBL/GenBank/DDBJ whole genome shotgun (WGS) entry which is preliminary data.</text>
</comment>
<dbReference type="OrthoDB" id="11419at2157"/>
<dbReference type="RefSeq" id="WP_048195807.1">
    <property type="nucleotide sequence ID" value="NZ_CBTY010000008.1"/>
</dbReference>
<keyword evidence="2" id="KW-0472">Membrane</keyword>